<dbReference type="Pfam" id="PF25298">
    <property type="entry name" value="Baculo_FP_2nd"/>
    <property type="match status" value="1"/>
</dbReference>
<evidence type="ECO:0000256" key="1">
    <source>
        <dbReference type="SAM" id="Coils"/>
    </source>
</evidence>
<gene>
    <name evidence="4" type="ORF">SFRICE_013059</name>
</gene>
<feature type="domain" description="FP protein C-terminal" evidence="3">
    <location>
        <begin position="247"/>
        <end position="297"/>
    </location>
</feature>
<keyword evidence="1" id="KW-0175">Coiled coil</keyword>
<name>A0A2H1VYA0_SPOFR</name>
<organism evidence="4">
    <name type="scientific">Spodoptera frugiperda</name>
    <name type="common">Fall armyworm</name>
    <dbReference type="NCBI Taxonomy" id="7108"/>
    <lineage>
        <taxon>Eukaryota</taxon>
        <taxon>Metazoa</taxon>
        <taxon>Ecdysozoa</taxon>
        <taxon>Arthropoda</taxon>
        <taxon>Hexapoda</taxon>
        <taxon>Insecta</taxon>
        <taxon>Pterygota</taxon>
        <taxon>Neoptera</taxon>
        <taxon>Endopterygota</taxon>
        <taxon>Lepidoptera</taxon>
        <taxon>Glossata</taxon>
        <taxon>Ditrysia</taxon>
        <taxon>Noctuoidea</taxon>
        <taxon>Noctuidae</taxon>
        <taxon>Amphipyrinae</taxon>
        <taxon>Spodoptera</taxon>
    </lineage>
</organism>
<evidence type="ECO:0000259" key="3">
    <source>
        <dbReference type="Pfam" id="PF25298"/>
    </source>
</evidence>
<feature type="coiled-coil region" evidence="1">
    <location>
        <begin position="83"/>
        <end position="124"/>
    </location>
</feature>
<dbReference type="AlphaFoldDB" id="A0A2H1VYA0"/>
<evidence type="ECO:0000313" key="4">
    <source>
        <dbReference type="EMBL" id="SOQ45194.1"/>
    </source>
</evidence>
<accession>A0A2H1VYA0</accession>
<feature type="domain" description="FP protein N-terminal" evidence="2">
    <location>
        <begin position="149"/>
        <end position="241"/>
    </location>
</feature>
<dbReference type="EMBL" id="ODYU01004874">
    <property type="protein sequence ID" value="SOQ45194.1"/>
    <property type="molecule type" value="Genomic_DNA"/>
</dbReference>
<dbReference type="Pfam" id="PF03258">
    <property type="entry name" value="Baculo_FP"/>
    <property type="match status" value="1"/>
</dbReference>
<reference evidence="4" key="1">
    <citation type="submission" date="2016-07" db="EMBL/GenBank/DDBJ databases">
        <authorList>
            <person name="Bretaudeau A."/>
        </authorList>
    </citation>
    <scope>NUCLEOTIDE SEQUENCE</scope>
    <source>
        <strain evidence="4">Rice</strain>
        <tissue evidence="4">Whole body</tissue>
    </source>
</reference>
<proteinExistence type="predicted"/>
<evidence type="ECO:0000259" key="2">
    <source>
        <dbReference type="Pfam" id="PF03258"/>
    </source>
</evidence>
<dbReference type="InterPro" id="IPR004941">
    <property type="entry name" value="FP_N"/>
</dbReference>
<sequence>MVQCKKCKLFLSMTKDEVLKCKGGCESVYHKKCVRSSKQLQSEICEECQKSNTTMPSPIIDIDTEKITVETLLKEMNKKIEVIFKLEKNIDDLVETVDFYAEQYQEMLEFKKIAENKIKALEQRNVYIEQCNAALEERVISLEKKEKEKHVEIACLMKNKNNENIKEVVKDVAVKLSLNPDDIESVERLSSPITTKVRVARPSPIIVKLRSKQARDQWLQKRKVHLTNGDIYGNGNKTRIYLNEDLTKGTRSLFWETRNQLKNLYKFIWTQNSNILVKKSENEKIIRIRNENDIKVLLCDEEKITRITKTK</sequence>
<dbReference type="InterPro" id="IPR057251">
    <property type="entry name" value="FP_C"/>
</dbReference>
<protein>
    <submittedName>
        <fullName evidence="4">SFRICE_013059</fullName>
    </submittedName>
</protein>